<dbReference type="InterPro" id="IPR007863">
    <property type="entry name" value="Peptidase_M16_C"/>
</dbReference>
<feature type="domain" description="Peptidase M16 N-terminal" evidence="2">
    <location>
        <begin position="13"/>
        <end position="159"/>
    </location>
</feature>
<dbReference type="InterPro" id="IPR011249">
    <property type="entry name" value="Metalloenz_LuxS/M16"/>
</dbReference>
<organism evidence="4 5">
    <name type="scientific">Candidatus Roizmanbacteria bacterium RIFCSPHIGHO2_01_FULL_39_12c</name>
    <dbReference type="NCBI Taxonomy" id="1802031"/>
    <lineage>
        <taxon>Bacteria</taxon>
        <taxon>Candidatus Roizmaniibacteriota</taxon>
    </lineage>
</organism>
<gene>
    <name evidence="4" type="ORF">A2774_00685</name>
</gene>
<name>A0A1F7GA45_9BACT</name>
<reference evidence="4 5" key="1">
    <citation type="journal article" date="2016" name="Nat. Commun.">
        <title>Thousands of microbial genomes shed light on interconnected biogeochemical processes in an aquifer system.</title>
        <authorList>
            <person name="Anantharaman K."/>
            <person name="Brown C.T."/>
            <person name="Hug L.A."/>
            <person name="Sharon I."/>
            <person name="Castelle C.J."/>
            <person name="Probst A.J."/>
            <person name="Thomas B.C."/>
            <person name="Singh A."/>
            <person name="Wilkins M.J."/>
            <person name="Karaoz U."/>
            <person name="Brodie E.L."/>
            <person name="Williams K.H."/>
            <person name="Hubbard S.S."/>
            <person name="Banfield J.F."/>
        </authorList>
    </citation>
    <scope>NUCLEOTIDE SEQUENCE [LARGE SCALE GENOMIC DNA]</scope>
</reference>
<dbReference type="GO" id="GO:0046872">
    <property type="term" value="F:metal ion binding"/>
    <property type="evidence" value="ECO:0007669"/>
    <property type="project" value="InterPro"/>
</dbReference>
<dbReference type="InterPro" id="IPR050361">
    <property type="entry name" value="MPP/UQCRC_Complex"/>
</dbReference>
<dbReference type="AlphaFoldDB" id="A0A1F7GA45"/>
<dbReference type="PANTHER" id="PTHR11851:SF49">
    <property type="entry name" value="MITOCHONDRIAL-PROCESSING PEPTIDASE SUBUNIT ALPHA"/>
    <property type="match status" value="1"/>
</dbReference>
<proteinExistence type="inferred from homology"/>
<evidence type="ECO:0000313" key="5">
    <source>
        <dbReference type="Proteomes" id="UP000177208"/>
    </source>
</evidence>
<dbReference type="SUPFAM" id="SSF63411">
    <property type="entry name" value="LuxS/MPP-like metallohydrolase"/>
    <property type="match status" value="2"/>
</dbReference>
<evidence type="ECO:0000313" key="4">
    <source>
        <dbReference type="EMBL" id="OGK15746.1"/>
    </source>
</evidence>
<comment type="similarity">
    <text evidence="1">Belongs to the peptidase M16 family.</text>
</comment>
<dbReference type="Pfam" id="PF05193">
    <property type="entry name" value="Peptidase_M16_C"/>
    <property type="match status" value="1"/>
</dbReference>
<sequence>MQPQSFTLANGLRVILINTKAFPTLTTILLFGAGSRYENEQNNGIAHFFEHIPFKGSKKYPSAFAISSLLEGMGAVNNAFTSKDHTGYWVKGMVKHFAMMLDILADMVRHPLLEPAEIEKEKGVIVEEINMYEDSPARKVGDLFENLLYPGHPLGFDTTGTKETVTRFTRQTFFDFMDQLYSPRNAVLVVAGGLNQIKSEKLKRKSYLQIIEEKLGQWKSKVKNFSFAKVVEKQDKPNILVKHKKTEQTHFSLGFRTFSLFDRKKYALSVLSVILGGGMSSKLFIEVRERRGLCYYISTHRESHLDVGYMTTQAGVTNDKEKIKESIKVILAEHKKIAAGEVNDEEIKRAKEMIRGRIMLSMEDSSAVATWYGTKMILENKVVTVEEVLKTIMNVKKDELIEIAREFFRPEKLNLALIGPHDEGDFKLMI</sequence>
<comment type="caution">
    <text evidence="4">The sequence shown here is derived from an EMBL/GenBank/DDBJ whole genome shotgun (WGS) entry which is preliminary data.</text>
</comment>
<dbReference type="Pfam" id="PF00675">
    <property type="entry name" value="Peptidase_M16"/>
    <property type="match status" value="1"/>
</dbReference>
<protein>
    <recommendedName>
        <fullName evidence="6">Peptidase M16</fullName>
    </recommendedName>
</protein>
<dbReference type="Gene3D" id="3.30.830.10">
    <property type="entry name" value="Metalloenzyme, LuxS/M16 peptidase-like"/>
    <property type="match status" value="2"/>
</dbReference>
<evidence type="ECO:0000256" key="1">
    <source>
        <dbReference type="ARBA" id="ARBA00007261"/>
    </source>
</evidence>
<evidence type="ECO:0000259" key="2">
    <source>
        <dbReference type="Pfam" id="PF00675"/>
    </source>
</evidence>
<feature type="domain" description="Peptidase M16 C-terminal" evidence="3">
    <location>
        <begin position="168"/>
        <end position="352"/>
    </location>
</feature>
<dbReference type="InterPro" id="IPR011765">
    <property type="entry name" value="Pept_M16_N"/>
</dbReference>
<accession>A0A1F7GA45</accession>
<evidence type="ECO:0000259" key="3">
    <source>
        <dbReference type="Pfam" id="PF05193"/>
    </source>
</evidence>
<dbReference type="PANTHER" id="PTHR11851">
    <property type="entry name" value="METALLOPROTEASE"/>
    <property type="match status" value="1"/>
</dbReference>
<dbReference type="Proteomes" id="UP000177208">
    <property type="component" value="Unassembled WGS sequence"/>
</dbReference>
<dbReference type="EMBL" id="MFZG01000033">
    <property type="protein sequence ID" value="OGK15746.1"/>
    <property type="molecule type" value="Genomic_DNA"/>
</dbReference>
<evidence type="ECO:0008006" key="6">
    <source>
        <dbReference type="Google" id="ProtNLM"/>
    </source>
</evidence>